<dbReference type="Proteomes" id="UP000238523">
    <property type="component" value="Chromosome"/>
</dbReference>
<sequence>MLEAPVTKSDSAGMPERRSVPAPVPMSKLDPAEATEREMQDMLDRFALELVARGRKAMVLISLYDRFEGDVVTRLRQFAVLDAARERVRRLRDRRAKRF</sequence>
<gene>
    <name evidence="2" type="ORF">CUJ84_Chr002338</name>
</gene>
<organism evidence="2 3">
    <name type="scientific">Rhizobium leguminosarum</name>
    <dbReference type="NCBI Taxonomy" id="384"/>
    <lineage>
        <taxon>Bacteria</taxon>
        <taxon>Pseudomonadati</taxon>
        <taxon>Pseudomonadota</taxon>
        <taxon>Alphaproteobacteria</taxon>
        <taxon>Hyphomicrobiales</taxon>
        <taxon>Rhizobiaceae</taxon>
        <taxon>Rhizobium/Agrobacterium group</taxon>
        <taxon>Rhizobium</taxon>
    </lineage>
</organism>
<dbReference type="EMBL" id="CP025012">
    <property type="protein sequence ID" value="AUW42694.1"/>
    <property type="molecule type" value="Genomic_DNA"/>
</dbReference>
<reference evidence="2 3" key="1">
    <citation type="submission" date="2017-11" db="EMBL/GenBank/DDBJ databases">
        <title>Complete genome of Rhizobium leguminosarum Norway, an ineffective micro-symbiont.</title>
        <authorList>
            <person name="Hoffrichter A."/>
            <person name="Liang J."/>
            <person name="Brachmann A."/>
            <person name="Marin M."/>
        </authorList>
    </citation>
    <scope>NUCLEOTIDE SEQUENCE [LARGE SCALE GENOMIC DNA]</scope>
    <source>
        <strain evidence="2 3">Norway</strain>
    </source>
</reference>
<dbReference type="AlphaFoldDB" id="A0A2K9Z365"/>
<proteinExistence type="predicted"/>
<evidence type="ECO:0000313" key="2">
    <source>
        <dbReference type="EMBL" id="AUW42694.1"/>
    </source>
</evidence>
<feature type="region of interest" description="Disordered" evidence="1">
    <location>
        <begin position="1"/>
        <end position="35"/>
    </location>
</feature>
<accession>A0A2K9Z365</accession>
<name>A0A2K9Z365_RHILE</name>
<protein>
    <submittedName>
        <fullName evidence="2">Uncharacterized protein</fullName>
    </submittedName>
</protein>
<evidence type="ECO:0000256" key="1">
    <source>
        <dbReference type="SAM" id="MobiDB-lite"/>
    </source>
</evidence>
<evidence type="ECO:0000313" key="3">
    <source>
        <dbReference type="Proteomes" id="UP000238523"/>
    </source>
</evidence>